<name>A0A8B3DQ10_VIBHA</name>
<accession>A0A8B3DQ10</accession>
<proteinExistence type="predicted"/>
<dbReference type="RefSeq" id="WP_114092122.1">
    <property type="nucleotide sequence ID" value="NZ_QOUW02000027.1"/>
</dbReference>
<dbReference type="EMBL" id="QOUW02000027">
    <property type="protein sequence ID" value="RIW13861.1"/>
    <property type="molecule type" value="Genomic_DNA"/>
</dbReference>
<gene>
    <name evidence="2" type="ORF">DS957_010035</name>
</gene>
<evidence type="ECO:0000313" key="2">
    <source>
        <dbReference type="EMBL" id="RIW13861.1"/>
    </source>
</evidence>
<dbReference type="Proteomes" id="UP000253437">
    <property type="component" value="Unassembled WGS sequence"/>
</dbReference>
<organism evidence="2 3">
    <name type="scientific">Vibrio harveyi</name>
    <name type="common">Beneckea harveyi</name>
    <dbReference type="NCBI Taxonomy" id="669"/>
    <lineage>
        <taxon>Bacteria</taxon>
        <taxon>Pseudomonadati</taxon>
        <taxon>Pseudomonadota</taxon>
        <taxon>Gammaproteobacteria</taxon>
        <taxon>Vibrionales</taxon>
        <taxon>Vibrionaceae</taxon>
        <taxon>Vibrio</taxon>
    </lineage>
</organism>
<reference evidence="2 3" key="1">
    <citation type="submission" date="2018-08" db="EMBL/GenBank/DDBJ databases">
        <title>Vibrio harveyi strains pathogenic to white snook Centropomus viridis Lockington (1877) and potential probiotic bacteria.</title>
        <authorList>
            <person name="Soto-Rodriguez S."/>
            <person name="Gomez-Gil B."/>
            <person name="Lozano-Olvera R."/>
        </authorList>
    </citation>
    <scope>NUCLEOTIDE SEQUENCE [LARGE SCALE GENOMIC DNA]</scope>
    <source>
        <strain evidence="2 3">CAIM 1508</strain>
    </source>
</reference>
<dbReference type="AlphaFoldDB" id="A0A8B3DQ10"/>
<protein>
    <submittedName>
        <fullName evidence="2">Uncharacterized protein</fullName>
    </submittedName>
</protein>
<evidence type="ECO:0000313" key="3">
    <source>
        <dbReference type="Proteomes" id="UP000253437"/>
    </source>
</evidence>
<evidence type="ECO:0000256" key="1">
    <source>
        <dbReference type="SAM" id="MobiDB-lite"/>
    </source>
</evidence>
<comment type="caution">
    <text evidence="2">The sequence shown here is derived from an EMBL/GenBank/DDBJ whole genome shotgun (WGS) entry which is preliminary data.</text>
</comment>
<feature type="region of interest" description="Disordered" evidence="1">
    <location>
        <begin position="1"/>
        <end position="37"/>
    </location>
</feature>
<sequence>MHTDLKSNHRHKARTLSGEPVSSWNVEARHAGHRGQRQLTFEEQAQVMRSLANPEQAAAEAIAKRDAKEKARIKMDKRVSTLKAAGYSTSEIKEIFATGTCKRIESDKQHTADAVTETRTGFSIKPC</sequence>